<keyword evidence="3" id="KW-0804">Transcription</keyword>
<organism evidence="6 7">
    <name type="scientific">Kutzneria viridogrisea</name>
    <dbReference type="NCBI Taxonomy" id="47990"/>
    <lineage>
        <taxon>Bacteria</taxon>
        <taxon>Bacillati</taxon>
        <taxon>Actinomycetota</taxon>
        <taxon>Actinomycetes</taxon>
        <taxon>Pseudonocardiales</taxon>
        <taxon>Pseudonocardiaceae</taxon>
        <taxon>Kutzneria</taxon>
    </lineage>
</organism>
<evidence type="ECO:0000313" key="7">
    <source>
        <dbReference type="Proteomes" id="UP000517916"/>
    </source>
</evidence>
<dbReference type="InterPro" id="IPR001647">
    <property type="entry name" value="HTH_TetR"/>
</dbReference>
<dbReference type="PROSITE" id="PS01081">
    <property type="entry name" value="HTH_TETR_1"/>
    <property type="match status" value="1"/>
</dbReference>
<dbReference type="Pfam" id="PF17935">
    <property type="entry name" value="TetR_C_27"/>
    <property type="match status" value="1"/>
</dbReference>
<dbReference type="PANTHER" id="PTHR30055">
    <property type="entry name" value="HTH-TYPE TRANSCRIPTIONAL REGULATOR RUTR"/>
    <property type="match status" value="1"/>
</dbReference>
<evidence type="ECO:0000313" key="6">
    <source>
        <dbReference type="EMBL" id="MBA8931051.1"/>
    </source>
</evidence>
<proteinExistence type="predicted"/>
<dbReference type="Gene3D" id="1.10.357.10">
    <property type="entry name" value="Tetracycline Repressor, domain 2"/>
    <property type="match status" value="1"/>
</dbReference>
<dbReference type="PRINTS" id="PR00455">
    <property type="entry name" value="HTHTETR"/>
</dbReference>
<feature type="domain" description="HTH tetR-type" evidence="5">
    <location>
        <begin position="5"/>
        <end position="65"/>
    </location>
</feature>
<dbReference type="InterPro" id="IPR050109">
    <property type="entry name" value="HTH-type_TetR-like_transc_reg"/>
</dbReference>
<comment type="caution">
    <text evidence="6">The sequence shown here is derived from an EMBL/GenBank/DDBJ whole genome shotgun (WGS) entry which is preliminary data.</text>
</comment>
<keyword evidence="7" id="KW-1185">Reference proteome</keyword>
<dbReference type="PROSITE" id="PS50977">
    <property type="entry name" value="HTH_TETR_2"/>
    <property type="match status" value="1"/>
</dbReference>
<dbReference type="InterPro" id="IPR041478">
    <property type="entry name" value="TetR_C_27"/>
</dbReference>
<evidence type="ECO:0000256" key="2">
    <source>
        <dbReference type="ARBA" id="ARBA00023125"/>
    </source>
</evidence>
<protein>
    <submittedName>
        <fullName evidence="6">AcrR family transcriptional regulator</fullName>
    </submittedName>
</protein>
<keyword evidence="1" id="KW-0805">Transcription regulation</keyword>
<dbReference type="Pfam" id="PF00440">
    <property type="entry name" value="TetR_N"/>
    <property type="match status" value="1"/>
</dbReference>
<sequence>MADSALTAEQILRAAEEVLRRYGPSKATVVDVARALGVSHGSVYRHFATKAALRAAVTSNWLERAHAGLAEIAESDTPAPQRLHEWLTALFAAKRRKAFEDPEMFATYQSLEATTSEPVLAHIERMVGQLARILTDGVAAGQFTAADPLVTARAVWDATDRFHNPVHSGSWDQPGVQDAFEAVCSLVLAGLATAGTEPRRPPRRR</sequence>
<keyword evidence="2 4" id="KW-0238">DNA-binding</keyword>
<dbReference type="RefSeq" id="WP_025354217.1">
    <property type="nucleotide sequence ID" value="NZ_BAAABQ010000066.1"/>
</dbReference>
<evidence type="ECO:0000256" key="1">
    <source>
        <dbReference type="ARBA" id="ARBA00023015"/>
    </source>
</evidence>
<dbReference type="SUPFAM" id="SSF46689">
    <property type="entry name" value="Homeodomain-like"/>
    <property type="match status" value="1"/>
</dbReference>
<evidence type="ECO:0000259" key="5">
    <source>
        <dbReference type="PROSITE" id="PS50977"/>
    </source>
</evidence>
<gene>
    <name evidence="6" type="ORF">BC739_008298</name>
</gene>
<dbReference type="InterPro" id="IPR009057">
    <property type="entry name" value="Homeodomain-like_sf"/>
</dbReference>
<evidence type="ECO:0000256" key="3">
    <source>
        <dbReference type="ARBA" id="ARBA00023163"/>
    </source>
</evidence>
<name>A0ABR6BVW4_9PSEU</name>
<dbReference type="SUPFAM" id="SSF48498">
    <property type="entry name" value="Tetracyclin repressor-like, C-terminal domain"/>
    <property type="match status" value="1"/>
</dbReference>
<reference evidence="6 7" key="1">
    <citation type="submission" date="2020-08" db="EMBL/GenBank/DDBJ databases">
        <title>Genomic Encyclopedia of Archaeal and Bacterial Type Strains, Phase II (KMG-II): from individual species to whole genera.</title>
        <authorList>
            <person name="Goeker M."/>
        </authorList>
    </citation>
    <scope>NUCLEOTIDE SEQUENCE [LARGE SCALE GENOMIC DNA]</scope>
    <source>
        <strain evidence="6 7">DSM 43850</strain>
    </source>
</reference>
<dbReference type="PANTHER" id="PTHR30055:SF151">
    <property type="entry name" value="TRANSCRIPTIONAL REGULATORY PROTEIN"/>
    <property type="match status" value="1"/>
</dbReference>
<evidence type="ECO:0000256" key="4">
    <source>
        <dbReference type="PROSITE-ProRule" id="PRU00335"/>
    </source>
</evidence>
<dbReference type="EMBL" id="JACJID010000008">
    <property type="protein sequence ID" value="MBA8931051.1"/>
    <property type="molecule type" value="Genomic_DNA"/>
</dbReference>
<dbReference type="InterPro" id="IPR036271">
    <property type="entry name" value="Tet_transcr_reg_TetR-rel_C_sf"/>
</dbReference>
<feature type="DNA-binding region" description="H-T-H motif" evidence="4">
    <location>
        <begin position="28"/>
        <end position="47"/>
    </location>
</feature>
<dbReference type="Proteomes" id="UP000517916">
    <property type="component" value="Unassembled WGS sequence"/>
</dbReference>
<accession>A0ABR6BVW4</accession>
<dbReference type="InterPro" id="IPR023772">
    <property type="entry name" value="DNA-bd_HTH_TetR-type_CS"/>
</dbReference>